<dbReference type="InterPro" id="IPR001841">
    <property type="entry name" value="Znf_RING"/>
</dbReference>
<evidence type="ECO:0000256" key="4">
    <source>
        <dbReference type="ARBA" id="ARBA00012483"/>
    </source>
</evidence>
<gene>
    <name evidence="18" type="ORF">Pyn_33532</name>
</gene>
<dbReference type="Gene3D" id="3.30.40.10">
    <property type="entry name" value="Zinc/RING finger domain, C3HC4 (zinc finger)"/>
    <property type="match status" value="1"/>
</dbReference>
<dbReference type="CDD" id="cd16461">
    <property type="entry name" value="RING-H2_EL5-like"/>
    <property type="match status" value="1"/>
</dbReference>
<comment type="catalytic activity">
    <reaction evidence="1">
        <text>S-ubiquitinyl-[E2 ubiquitin-conjugating enzyme]-L-cysteine + [acceptor protein]-L-lysine = [E2 ubiquitin-conjugating enzyme]-L-cysteine + N(6)-ubiquitinyl-[acceptor protein]-L-lysine.</text>
        <dbReference type="EC" id="2.3.2.27"/>
    </reaction>
</comment>
<sequence length="191" mass="20958">MSEEFPGDAVQIVAMAIFFSVILLFVGIGFLILVHVWIVGRAFRRGGFGNDSMVAMATSTGGTASMSKDDLEKLPSFDYVANWDKPSSPVDCAVCLDSFKMGEKCRLLPLCKHSFHAQCVDAWLLQTPICPICRSRTAEPGKEGPVTDASVGRRESPTTGSRHLSDIRIELGRTRQQKVVTWSEYVNNEAA</sequence>
<dbReference type="GO" id="GO:0061630">
    <property type="term" value="F:ubiquitin protein ligase activity"/>
    <property type="evidence" value="ECO:0007669"/>
    <property type="project" value="UniProtKB-EC"/>
</dbReference>
<keyword evidence="11 16" id="KW-1133">Transmembrane helix</keyword>
<protein>
    <recommendedName>
        <fullName evidence="4">RING-type E3 ubiquitin transferase</fullName>
        <ecNumber evidence="4">2.3.2.27</ecNumber>
    </recommendedName>
</protein>
<evidence type="ECO:0000256" key="14">
    <source>
        <dbReference type="PROSITE-ProRule" id="PRU00175"/>
    </source>
</evidence>
<dbReference type="InterPro" id="IPR013083">
    <property type="entry name" value="Znf_RING/FYVE/PHD"/>
</dbReference>
<accession>A0A314Z383</accession>
<feature type="domain" description="RING-type" evidence="17">
    <location>
        <begin position="92"/>
        <end position="134"/>
    </location>
</feature>
<evidence type="ECO:0000256" key="5">
    <source>
        <dbReference type="ARBA" id="ARBA00022679"/>
    </source>
</evidence>
<dbReference type="GO" id="GO:0016020">
    <property type="term" value="C:membrane"/>
    <property type="evidence" value="ECO:0007669"/>
    <property type="project" value="UniProtKB-SubCell"/>
</dbReference>
<reference evidence="18 19" key="1">
    <citation type="submission" date="2018-02" db="EMBL/GenBank/DDBJ databases">
        <title>Draft genome of wild Prunus yedoensis var. nudiflora.</title>
        <authorList>
            <person name="Baek S."/>
            <person name="Kim J.-H."/>
            <person name="Choi K."/>
            <person name="Kim G.-B."/>
            <person name="Cho A."/>
            <person name="Jang H."/>
            <person name="Shin C.-H."/>
            <person name="Yu H.-J."/>
            <person name="Mun J.-H."/>
        </authorList>
    </citation>
    <scope>NUCLEOTIDE SEQUENCE [LARGE SCALE GENOMIC DNA]</scope>
    <source>
        <strain evidence="19">cv. Jeju island</strain>
        <tissue evidence="18">Leaf</tissue>
    </source>
</reference>
<dbReference type="SMART" id="SM00184">
    <property type="entry name" value="RING"/>
    <property type="match status" value="1"/>
</dbReference>
<evidence type="ECO:0000256" key="6">
    <source>
        <dbReference type="ARBA" id="ARBA00022692"/>
    </source>
</evidence>
<dbReference type="STRING" id="2094558.A0A314Z383"/>
<keyword evidence="7" id="KW-0479">Metal-binding</keyword>
<keyword evidence="10" id="KW-0862">Zinc</keyword>
<evidence type="ECO:0000256" key="1">
    <source>
        <dbReference type="ARBA" id="ARBA00000900"/>
    </source>
</evidence>
<dbReference type="PANTHER" id="PTHR45768:SF61">
    <property type="entry name" value="RING-H2 FINGER PROTEIN ATL18"/>
    <property type="match status" value="1"/>
</dbReference>
<evidence type="ECO:0000256" key="3">
    <source>
        <dbReference type="ARBA" id="ARBA00004906"/>
    </source>
</evidence>
<evidence type="ECO:0000256" key="8">
    <source>
        <dbReference type="ARBA" id="ARBA00022771"/>
    </source>
</evidence>
<comment type="similarity">
    <text evidence="13">Belongs to the RING-type zinc finger family. ATL subfamily.</text>
</comment>
<keyword evidence="9" id="KW-0833">Ubl conjugation pathway</keyword>
<evidence type="ECO:0000256" key="7">
    <source>
        <dbReference type="ARBA" id="ARBA00022723"/>
    </source>
</evidence>
<keyword evidence="12 16" id="KW-0472">Membrane</keyword>
<evidence type="ECO:0000256" key="15">
    <source>
        <dbReference type="SAM" id="MobiDB-lite"/>
    </source>
</evidence>
<keyword evidence="8 14" id="KW-0863">Zinc-finger</keyword>
<keyword evidence="6 16" id="KW-0812">Transmembrane</keyword>
<evidence type="ECO:0000256" key="16">
    <source>
        <dbReference type="SAM" id="Phobius"/>
    </source>
</evidence>
<organism evidence="18 19">
    <name type="scientific">Prunus yedoensis var. nudiflora</name>
    <dbReference type="NCBI Taxonomy" id="2094558"/>
    <lineage>
        <taxon>Eukaryota</taxon>
        <taxon>Viridiplantae</taxon>
        <taxon>Streptophyta</taxon>
        <taxon>Embryophyta</taxon>
        <taxon>Tracheophyta</taxon>
        <taxon>Spermatophyta</taxon>
        <taxon>Magnoliopsida</taxon>
        <taxon>eudicotyledons</taxon>
        <taxon>Gunneridae</taxon>
        <taxon>Pentapetalae</taxon>
        <taxon>rosids</taxon>
        <taxon>fabids</taxon>
        <taxon>Rosales</taxon>
        <taxon>Rosaceae</taxon>
        <taxon>Amygdaloideae</taxon>
        <taxon>Amygdaleae</taxon>
        <taxon>Prunus</taxon>
    </lineage>
</organism>
<feature type="region of interest" description="Disordered" evidence="15">
    <location>
        <begin position="139"/>
        <end position="161"/>
    </location>
</feature>
<dbReference type="Proteomes" id="UP000250321">
    <property type="component" value="Unassembled WGS sequence"/>
</dbReference>
<dbReference type="EC" id="2.3.2.27" evidence="4"/>
<dbReference type="Pfam" id="PF13639">
    <property type="entry name" value="zf-RING_2"/>
    <property type="match status" value="1"/>
</dbReference>
<dbReference type="PANTHER" id="PTHR45768">
    <property type="entry name" value="E3 UBIQUITIN-PROTEIN LIGASE RNF13-LIKE"/>
    <property type="match status" value="1"/>
</dbReference>
<comment type="caution">
    <text evidence="18">The sequence shown here is derived from an EMBL/GenBank/DDBJ whole genome shotgun (WGS) entry which is preliminary data.</text>
</comment>
<dbReference type="GO" id="GO:0008270">
    <property type="term" value="F:zinc ion binding"/>
    <property type="evidence" value="ECO:0007669"/>
    <property type="project" value="UniProtKB-KW"/>
</dbReference>
<name>A0A314Z383_PRUYE</name>
<comment type="subcellular location">
    <subcellularLocation>
        <location evidence="2">Membrane</location>
        <topology evidence="2">Single-pass membrane protein</topology>
    </subcellularLocation>
</comment>
<dbReference type="AlphaFoldDB" id="A0A314Z383"/>
<dbReference type="OrthoDB" id="8062037at2759"/>
<evidence type="ECO:0000256" key="10">
    <source>
        <dbReference type="ARBA" id="ARBA00022833"/>
    </source>
</evidence>
<evidence type="ECO:0000313" key="19">
    <source>
        <dbReference type="Proteomes" id="UP000250321"/>
    </source>
</evidence>
<dbReference type="PROSITE" id="PS50089">
    <property type="entry name" value="ZF_RING_2"/>
    <property type="match status" value="1"/>
</dbReference>
<dbReference type="EMBL" id="PJQY01000217">
    <property type="protein sequence ID" value="PQQ15752.1"/>
    <property type="molecule type" value="Genomic_DNA"/>
</dbReference>
<evidence type="ECO:0000256" key="2">
    <source>
        <dbReference type="ARBA" id="ARBA00004167"/>
    </source>
</evidence>
<evidence type="ECO:0000256" key="13">
    <source>
        <dbReference type="ARBA" id="ARBA00024209"/>
    </source>
</evidence>
<proteinExistence type="inferred from homology"/>
<comment type="pathway">
    <text evidence="3">Protein modification; protein ubiquitination.</text>
</comment>
<evidence type="ECO:0000256" key="12">
    <source>
        <dbReference type="ARBA" id="ARBA00023136"/>
    </source>
</evidence>
<dbReference type="SUPFAM" id="SSF57850">
    <property type="entry name" value="RING/U-box"/>
    <property type="match status" value="1"/>
</dbReference>
<evidence type="ECO:0000259" key="17">
    <source>
        <dbReference type="PROSITE" id="PS50089"/>
    </source>
</evidence>
<keyword evidence="19" id="KW-1185">Reference proteome</keyword>
<evidence type="ECO:0000256" key="9">
    <source>
        <dbReference type="ARBA" id="ARBA00022786"/>
    </source>
</evidence>
<evidence type="ECO:0000313" key="18">
    <source>
        <dbReference type="EMBL" id="PQQ15752.1"/>
    </source>
</evidence>
<evidence type="ECO:0000256" key="11">
    <source>
        <dbReference type="ARBA" id="ARBA00022989"/>
    </source>
</evidence>
<keyword evidence="5" id="KW-0808">Transferase</keyword>
<feature type="transmembrane region" description="Helical" evidence="16">
    <location>
        <begin position="12"/>
        <end position="38"/>
    </location>
</feature>